<evidence type="ECO:0000256" key="1">
    <source>
        <dbReference type="ARBA" id="ARBA00022553"/>
    </source>
</evidence>
<keyword evidence="7" id="KW-1185">Reference proteome</keyword>
<feature type="compositionally biased region" description="Basic residues" evidence="3">
    <location>
        <begin position="304"/>
        <end position="322"/>
    </location>
</feature>
<accession>A0A9W9KRX3</accession>
<comment type="caution">
    <text evidence="6">The sequence shown here is derived from an EMBL/GenBank/DDBJ whole genome shotgun (WGS) entry which is preliminary data.</text>
</comment>
<dbReference type="EMBL" id="JAPQKH010000001">
    <property type="protein sequence ID" value="KAJ5116103.1"/>
    <property type="molecule type" value="Genomic_DNA"/>
</dbReference>
<evidence type="ECO:0000259" key="5">
    <source>
        <dbReference type="PROSITE" id="PS50110"/>
    </source>
</evidence>
<dbReference type="PANTHER" id="PTHR43719:SF72">
    <property type="entry name" value="HISTIDINE KINASE_RESPONSE REGULATOR, PUTATIVE (AFU_ORTHOLOGUE AFUA_8G06140)-RELATED"/>
    <property type="match status" value="1"/>
</dbReference>
<dbReference type="CDD" id="cd00082">
    <property type="entry name" value="HisKA"/>
    <property type="match status" value="1"/>
</dbReference>
<dbReference type="AlphaFoldDB" id="A0A9W9KRX3"/>
<dbReference type="GO" id="GO:0000155">
    <property type="term" value="F:phosphorelay sensor kinase activity"/>
    <property type="evidence" value="ECO:0007669"/>
    <property type="project" value="InterPro"/>
</dbReference>
<dbReference type="InterPro" id="IPR036890">
    <property type="entry name" value="HATPase_C_sf"/>
</dbReference>
<dbReference type="OrthoDB" id="303614at2759"/>
<dbReference type="InterPro" id="IPR003594">
    <property type="entry name" value="HATPase_dom"/>
</dbReference>
<dbReference type="Pfam" id="PF00072">
    <property type="entry name" value="Response_reg"/>
    <property type="match status" value="1"/>
</dbReference>
<evidence type="ECO:0000313" key="7">
    <source>
        <dbReference type="Proteomes" id="UP001149165"/>
    </source>
</evidence>
<proteinExistence type="predicted"/>
<dbReference type="Pfam" id="PF02518">
    <property type="entry name" value="HATPase_c"/>
    <property type="match status" value="1"/>
</dbReference>
<feature type="region of interest" description="Disordered" evidence="3">
    <location>
        <begin position="33"/>
        <end position="88"/>
    </location>
</feature>
<name>A0A9W9KRX3_9EURO</name>
<evidence type="ECO:0008006" key="8">
    <source>
        <dbReference type="Google" id="ProtNLM"/>
    </source>
</evidence>
<feature type="modified residue" description="4-aspartylphosphate" evidence="2">
    <location>
        <position position="1130"/>
    </location>
</feature>
<dbReference type="SUPFAM" id="SSF55874">
    <property type="entry name" value="ATPase domain of HSP90 chaperone/DNA topoisomerase II/histidine kinase"/>
    <property type="match status" value="1"/>
</dbReference>
<dbReference type="InterPro" id="IPR001789">
    <property type="entry name" value="Sig_transdc_resp-reg_receiver"/>
</dbReference>
<feature type="region of interest" description="Disordered" evidence="3">
    <location>
        <begin position="285"/>
        <end position="366"/>
    </location>
</feature>
<dbReference type="Gene3D" id="1.10.287.130">
    <property type="match status" value="1"/>
</dbReference>
<reference evidence="6" key="2">
    <citation type="journal article" date="2023" name="IMA Fungus">
        <title>Comparative genomic study of the Penicillium genus elucidates a diverse pangenome and 15 lateral gene transfer events.</title>
        <authorList>
            <person name="Petersen C."/>
            <person name="Sorensen T."/>
            <person name="Nielsen M.R."/>
            <person name="Sondergaard T.E."/>
            <person name="Sorensen J.L."/>
            <person name="Fitzpatrick D.A."/>
            <person name="Frisvad J.C."/>
            <person name="Nielsen K.L."/>
        </authorList>
    </citation>
    <scope>NUCLEOTIDE SEQUENCE</scope>
    <source>
        <strain evidence="6">IBT 30069</strain>
    </source>
</reference>
<dbReference type="InterPro" id="IPR029016">
    <property type="entry name" value="GAF-like_dom_sf"/>
</dbReference>
<dbReference type="PROSITE" id="PS50109">
    <property type="entry name" value="HIS_KIN"/>
    <property type="match status" value="1"/>
</dbReference>
<organism evidence="6 7">
    <name type="scientific">Penicillium angulare</name>
    <dbReference type="NCBI Taxonomy" id="116970"/>
    <lineage>
        <taxon>Eukaryota</taxon>
        <taxon>Fungi</taxon>
        <taxon>Dikarya</taxon>
        <taxon>Ascomycota</taxon>
        <taxon>Pezizomycotina</taxon>
        <taxon>Eurotiomycetes</taxon>
        <taxon>Eurotiomycetidae</taxon>
        <taxon>Eurotiales</taxon>
        <taxon>Aspergillaceae</taxon>
        <taxon>Penicillium</taxon>
    </lineage>
</organism>
<dbReference type="PANTHER" id="PTHR43719">
    <property type="entry name" value="TWO-COMPONENT HISTIDINE KINASE"/>
    <property type="match status" value="1"/>
</dbReference>
<dbReference type="SUPFAM" id="SSF55781">
    <property type="entry name" value="GAF domain-like"/>
    <property type="match status" value="1"/>
</dbReference>
<feature type="compositionally biased region" description="Polar residues" evidence="3">
    <location>
        <begin position="1046"/>
        <end position="1059"/>
    </location>
</feature>
<dbReference type="InterPro" id="IPR050956">
    <property type="entry name" value="2C_system_His_kinase"/>
</dbReference>
<feature type="domain" description="Response regulatory" evidence="5">
    <location>
        <begin position="1078"/>
        <end position="1202"/>
    </location>
</feature>
<feature type="region of interest" description="Disordered" evidence="3">
    <location>
        <begin position="397"/>
        <end position="416"/>
    </location>
</feature>
<feature type="region of interest" description="Disordered" evidence="3">
    <location>
        <begin position="469"/>
        <end position="501"/>
    </location>
</feature>
<feature type="compositionally biased region" description="Basic and acidic residues" evidence="3">
    <location>
        <begin position="1030"/>
        <end position="1042"/>
    </location>
</feature>
<feature type="region of interest" description="Disordered" evidence="3">
    <location>
        <begin position="1"/>
        <end position="20"/>
    </location>
</feature>
<feature type="compositionally biased region" description="Polar residues" evidence="3">
    <location>
        <begin position="338"/>
        <end position="353"/>
    </location>
</feature>
<dbReference type="PRINTS" id="PR00344">
    <property type="entry name" value="BCTRLSENSOR"/>
</dbReference>
<evidence type="ECO:0000259" key="4">
    <source>
        <dbReference type="PROSITE" id="PS50109"/>
    </source>
</evidence>
<reference evidence="6" key="1">
    <citation type="submission" date="2022-11" db="EMBL/GenBank/DDBJ databases">
        <authorList>
            <person name="Petersen C."/>
        </authorList>
    </citation>
    <scope>NUCLEOTIDE SEQUENCE</scope>
    <source>
        <strain evidence="6">IBT 30069</strain>
    </source>
</reference>
<dbReference type="SMART" id="SM00448">
    <property type="entry name" value="REC"/>
    <property type="match status" value="1"/>
</dbReference>
<protein>
    <recommendedName>
        <fullName evidence="8">CheY-like superfamily</fullName>
    </recommendedName>
</protein>
<dbReference type="SMART" id="SM00387">
    <property type="entry name" value="HATPase_c"/>
    <property type="match status" value="1"/>
</dbReference>
<dbReference type="InterPro" id="IPR003661">
    <property type="entry name" value="HisK_dim/P_dom"/>
</dbReference>
<dbReference type="SMART" id="SM00388">
    <property type="entry name" value="HisKA"/>
    <property type="match status" value="1"/>
</dbReference>
<keyword evidence="1 2" id="KW-0597">Phosphoprotein</keyword>
<feature type="compositionally biased region" description="Low complexity" evidence="3">
    <location>
        <begin position="323"/>
        <end position="337"/>
    </location>
</feature>
<feature type="compositionally biased region" description="Basic and acidic residues" evidence="3">
    <location>
        <begin position="10"/>
        <end position="20"/>
    </location>
</feature>
<dbReference type="SUPFAM" id="SSF47384">
    <property type="entry name" value="Homodimeric domain of signal transducing histidine kinase"/>
    <property type="match status" value="1"/>
</dbReference>
<dbReference type="InterPro" id="IPR005467">
    <property type="entry name" value="His_kinase_dom"/>
</dbReference>
<dbReference type="FunFam" id="1.10.287.130:FF:000023">
    <property type="entry name" value="Sensor histidine kinase/response regulator, putative"/>
    <property type="match status" value="1"/>
</dbReference>
<dbReference type="InterPro" id="IPR011006">
    <property type="entry name" value="CheY-like_superfamily"/>
</dbReference>
<feature type="compositionally biased region" description="Polar residues" evidence="3">
    <location>
        <begin position="292"/>
        <end position="301"/>
    </location>
</feature>
<evidence type="ECO:0000256" key="2">
    <source>
        <dbReference type="PROSITE-ProRule" id="PRU00169"/>
    </source>
</evidence>
<gene>
    <name evidence="6" type="ORF">N7456_000451</name>
</gene>
<evidence type="ECO:0000256" key="3">
    <source>
        <dbReference type="SAM" id="MobiDB-lite"/>
    </source>
</evidence>
<feature type="region of interest" description="Disordered" evidence="3">
    <location>
        <begin position="1014"/>
        <end position="1078"/>
    </location>
</feature>
<dbReference type="Gene3D" id="3.30.450.40">
    <property type="match status" value="1"/>
</dbReference>
<evidence type="ECO:0000313" key="6">
    <source>
        <dbReference type="EMBL" id="KAJ5116103.1"/>
    </source>
</evidence>
<sequence length="1210" mass="133182">MSSPAATVSRDGHNAGRRAREVYRYFRPERLSAIDEDITPNTDHADEDDFQFPDISASRSRSPCDPPRSPSALQTCPQPAAAPMDSMPESLILGDANSTLGSFAQLAALRLGMDRVFISVSDRDSQFIIAQAGQTTESTDKYDLLSKGLYNGCSTLDVSRWSMCQDTVALPASNRTTGDYNFIISNDMSQDERYQDLPLVKEAPSFRFYAGTPLTTDSNINVGCFFVLDTKPHPEFSDKDRESMGHMAMLIMDFLKVSRQASEGRRAARISKGISHFVEGRSSFEALGGSQGSLSRQTSNASRGSRKSRHRKTRSVSSHRSRSSSSGYSAASNSNGSDPSNQSSYDTSSSENGSRSKHDGIDTNLGNSATFRRAANIIRESLELGGDSGVVFLEAGNDPMVDRNSDGDSSSSAETGKHASILAVSTGEDTFGPNEEAPVSYPVANMDEEFLHRLLNRYQKGNIWSLHRDGQLSSSDSEDGSPRDYGSLRKNNVRSTRPKKWKSKENKMLNDCFPGASQVMFVPLWSAANSQWFGGCFCWNNIESNVFDQSVELGSLLSFGSSVMVECSRVESLISDRQKADFLGSISHELRSPLHGILAAAEILQTTELNPYQGSLMDTINACGRTLLDTMNQVLDYSKILSLEKRFRHLDRRRTTALELKNMHRSATHLDVYSATDLSTLAEEVVDGVSLGHYHNQHFSSSSDLLSSIETKHSMTARAISTHPKVNVTIDISPNDWVYHIPPGALRRIIMNIFSNAMKYTEAGQVAFRLEVENSSRNNTQEDLVTLTVSDTGRGISEEFLRSRLFVPFAQEDSLAAGSGLGLSIVRSLIKPLGGTINIQSQIGKGTTVKVTLPLIRPGQEMEAHFGSLIPQTDEIRERKAAYNDAKILRQTHFGKTVSIINAKLEDVSSLQSWSTVSRYLTDWFGLGIIPFSSDSPADLILFDGPPLDDNIKDRLAGNATALIFSNEYVDRDSTRATSSLRSCNVHVINRPWGPHKLARFIQKCLDHKNPTNISSELVTLPKPPTCPTIEEKPISPPKLEEGLQGTDQVPITETNNAQPDPKPKDTPQSPSTEKGARILVVEDNKINLNLMLAFLKKRKSVYVDSAENGSLAIDAVKGDQEGYDIIFMDISMPVMNGFEATRAIRAFERGRNDQVRPSTIVALTGLSSTVDETEAIESGMDLFLTKPVAFQEVKKILDRWNEEHGPEST</sequence>
<dbReference type="PROSITE" id="PS50110">
    <property type="entry name" value="RESPONSE_REGULATORY"/>
    <property type="match status" value="1"/>
</dbReference>
<dbReference type="SUPFAM" id="SSF52172">
    <property type="entry name" value="CheY-like"/>
    <property type="match status" value="1"/>
</dbReference>
<dbReference type="InterPro" id="IPR036097">
    <property type="entry name" value="HisK_dim/P_sf"/>
</dbReference>
<dbReference type="InterPro" id="IPR004358">
    <property type="entry name" value="Sig_transdc_His_kin-like_C"/>
</dbReference>
<feature type="domain" description="Histidine kinase" evidence="4">
    <location>
        <begin position="585"/>
        <end position="857"/>
    </location>
</feature>
<dbReference type="CDD" id="cd17546">
    <property type="entry name" value="REC_hyHK_CKI1_RcsC-like"/>
    <property type="match status" value="1"/>
</dbReference>
<dbReference type="Pfam" id="PF00512">
    <property type="entry name" value="HisKA"/>
    <property type="match status" value="1"/>
</dbReference>
<dbReference type="Proteomes" id="UP001149165">
    <property type="component" value="Unassembled WGS sequence"/>
</dbReference>
<dbReference type="Gene3D" id="3.30.565.10">
    <property type="entry name" value="Histidine kinase-like ATPase, C-terminal domain"/>
    <property type="match status" value="1"/>
</dbReference>
<dbReference type="Gene3D" id="3.40.50.2300">
    <property type="match status" value="1"/>
</dbReference>